<name>A0A0Q0YXT6_9CORY</name>
<protein>
    <submittedName>
        <fullName evidence="1">Uncharacterized protein</fullName>
    </submittedName>
</protein>
<dbReference type="PATRIC" id="fig|1544413.3.peg.240"/>
<dbReference type="EMBL" id="LKEV01000001">
    <property type="protein sequence ID" value="KQB87185.1"/>
    <property type="molecule type" value="Genomic_DNA"/>
</dbReference>
<evidence type="ECO:0000313" key="2">
    <source>
        <dbReference type="Proteomes" id="UP000050488"/>
    </source>
</evidence>
<proteinExistence type="predicted"/>
<dbReference type="AlphaFoldDB" id="A0A0Q0YXT6"/>
<dbReference type="STRING" id="1544413.Clow_00238"/>
<evidence type="ECO:0000313" key="1">
    <source>
        <dbReference type="EMBL" id="KQB87185.1"/>
    </source>
</evidence>
<dbReference type="RefSeq" id="WP_211256907.1">
    <property type="nucleotide sequence ID" value="NZ_JAUSQY010000001.1"/>
</dbReference>
<reference evidence="1 2" key="1">
    <citation type="submission" date="2015-10" db="EMBL/GenBank/DDBJ databases">
        <title>Corynebacteirum lowii and Corynebacterium oculi species nova, derived from human clinical disease and and emended description of Corynebacterium mastiditis.</title>
        <authorList>
            <person name="Bernard K."/>
            <person name="Pacheco A.L."/>
            <person name="Mcdougall C."/>
            <person name="Burtx T."/>
            <person name="Weibe D."/>
            <person name="Tyler S."/>
            <person name="Olson A.B."/>
            <person name="Cnockaert M."/>
            <person name="Eguchi H."/>
            <person name="Kuwahara T."/>
            <person name="Nakayama-Imaohji H."/>
            <person name="Boudewijins M."/>
            <person name="Van Hoecke F."/>
            <person name="Bernier A.-M."/>
            <person name="Vandamme P."/>
        </authorList>
    </citation>
    <scope>NUCLEOTIDE SEQUENCE [LARGE SCALE GENOMIC DNA]</scope>
    <source>
        <strain evidence="1 2">NML 130206</strain>
    </source>
</reference>
<comment type="caution">
    <text evidence="1">The sequence shown here is derived from an EMBL/GenBank/DDBJ whole genome shotgun (WGS) entry which is preliminary data.</text>
</comment>
<dbReference type="Proteomes" id="UP000050488">
    <property type="component" value="Unassembled WGS sequence"/>
</dbReference>
<organism evidence="1 2">
    <name type="scientific">Corynebacterium lowii</name>
    <dbReference type="NCBI Taxonomy" id="1544413"/>
    <lineage>
        <taxon>Bacteria</taxon>
        <taxon>Bacillati</taxon>
        <taxon>Actinomycetota</taxon>
        <taxon>Actinomycetes</taxon>
        <taxon>Mycobacteriales</taxon>
        <taxon>Corynebacteriaceae</taxon>
        <taxon>Corynebacterium</taxon>
    </lineage>
</organism>
<keyword evidence="2" id="KW-1185">Reference proteome</keyword>
<gene>
    <name evidence="1" type="ORF">Clow_00238</name>
</gene>
<sequence length="240" mass="27789">MLFKRKHVEVIWGAVFARGDEWCMIRMMEICIPGGICGVIYTDGRTGNDNSIIKRFYSARDSRDSVWWIFRFGEGDYVFANKSRRMSFHDTIEAIRLSFLDLEPFLSGVEVVAEIAAGVMKLHPYTGVHEKGYWYTVEGDRSREKMEYYYDIDPLPLKVVSLMWDNLPPRVQSGVMDDGVYDHQWDGMDYVLWYAAHNNLRISEELLDEIEEAMHRREEYCGLVSSIAALRAANRADSGN</sequence>
<accession>A0A0Q0YXT6</accession>